<dbReference type="RefSeq" id="WP_208258117.1">
    <property type="nucleotide sequence ID" value="NZ_JAGEOJ010000010.1"/>
</dbReference>
<evidence type="ECO:0000313" key="2">
    <source>
        <dbReference type="Proteomes" id="UP000669179"/>
    </source>
</evidence>
<dbReference type="GO" id="GO:0016811">
    <property type="term" value="F:hydrolase activity, acting on carbon-nitrogen (but not peptide) bonds, in linear amides"/>
    <property type="evidence" value="ECO:0007669"/>
    <property type="project" value="InterPro"/>
</dbReference>
<dbReference type="SUPFAM" id="SSF141130">
    <property type="entry name" value="Acetamidase/Formamidase-like"/>
    <property type="match status" value="1"/>
</dbReference>
<gene>
    <name evidence="1" type="ORF">J4573_24185</name>
</gene>
<organism evidence="1 2">
    <name type="scientific">Actinomadura barringtoniae</name>
    <dbReference type="NCBI Taxonomy" id="1427535"/>
    <lineage>
        <taxon>Bacteria</taxon>
        <taxon>Bacillati</taxon>
        <taxon>Actinomycetota</taxon>
        <taxon>Actinomycetes</taxon>
        <taxon>Streptosporangiales</taxon>
        <taxon>Thermomonosporaceae</taxon>
        <taxon>Actinomadura</taxon>
    </lineage>
</organism>
<proteinExistence type="predicted"/>
<evidence type="ECO:0000313" key="1">
    <source>
        <dbReference type="EMBL" id="MBO2450221.1"/>
    </source>
</evidence>
<comment type="caution">
    <text evidence="1">The sequence shown here is derived from an EMBL/GenBank/DDBJ whole genome shotgun (WGS) entry which is preliminary data.</text>
</comment>
<dbReference type="Gene3D" id="2.60.120.580">
    <property type="entry name" value="Acetamidase/Formamidase-like domains"/>
    <property type="match status" value="2"/>
</dbReference>
<dbReference type="PANTHER" id="PTHR31891">
    <property type="entry name" value="FORMAMIDASE C869.04-RELATED"/>
    <property type="match status" value="1"/>
</dbReference>
<sequence length="354" mass="36972">MKLLQPRAGEVRGEVYLPSGLDTISWGLLPNATAEPVLKVASGVAVTIDTVSHEGLLEDQGRDPAAFFGEAGFGRADLLADAVEIAGDGDHEPTTQGPHVVTGPIAVAGAQPGDVLEVEILDLAYRAPYGAISNRHGKGALPGEYPQGGAGVVSQIATVGDDGLGRLPIGDGRDLRFPLDPFLGIMGVAPATEEPVHSVPPGPHGGNIDVRLLTPTRSARLYLPVQVPGALFYVGDPHFSMGDGEVALTAFEAPLRATLRLTVHADPAIRRLAAALATPFAETATDHLVLGLDRDLDEAVKQATRNALAFLRERHGIPGPVALAYLSAAADFRISQVVDIVKGVHCCIRKADLP</sequence>
<protein>
    <submittedName>
        <fullName evidence="1">Acetamidase/formamidase family protein</fullName>
    </submittedName>
</protein>
<dbReference type="Gene3D" id="3.10.28.20">
    <property type="entry name" value="Acetamidase/Formamidase-like domains"/>
    <property type="match status" value="1"/>
</dbReference>
<dbReference type="AlphaFoldDB" id="A0A939PCQ3"/>
<dbReference type="EMBL" id="JAGEOJ010000010">
    <property type="protein sequence ID" value="MBO2450221.1"/>
    <property type="molecule type" value="Genomic_DNA"/>
</dbReference>
<name>A0A939PCQ3_9ACTN</name>
<reference evidence="1" key="1">
    <citation type="submission" date="2021-03" db="EMBL/GenBank/DDBJ databases">
        <authorList>
            <person name="Kanchanasin P."/>
            <person name="Saeng-In P."/>
            <person name="Phongsopitanun W."/>
            <person name="Yuki M."/>
            <person name="Kudo T."/>
            <person name="Ohkuma M."/>
            <person name="Tanasupawat S."/>
        </authorList>
    </citation>
    <scope>NUCLEOTIDE SEQUENCE</scope>
    <source>
        <strain evidence="1">GKU 128</strain>
    </source>
</reference>
<dbReference type="InterPro" id="IPR004304">
    <property type="entry name" value="FmdA_AmdA"/>
</dbReference>
<keyword evidence="2" id="KW-1185">Reference proteome</keyword>
<accession>A0A939PCQ3</accession>
<dbReference type="PANTHER" id="PTHR31891:SF1">
    <property type="entry name" value="FORMAMIDASE C869.04-RELATED"/>
    <property type="match status" value="1"/>
</dbReference>
<dbReference type="Pfam" id="PF03069">
    <property type="entry name" value="FmdA_AmdA"/>
    <property type="match status" value="1"/>
</dbReference>
<dbReference type="Proteomes" id="UP000669179">
    <property type="component" value="Unassembled WGS sequence"/>
</dbReference>